<gene>
    <name evidence="1" type="ORF">CR513_39494</name>
</gene>
<feature type="non-terminal residue" evidence="1">
    <location>
        <position position="1"/>
    </location>
</feature>
<dbReference type="OrthoDB" id="10548297at2759"/>
<evidence type="ECO:0000313" key="2">
    <source>
        <dbReference type="Proteomes" id="UP000257109"/>
    </source>
</evidence>
<dbReference type="EMBL" id="QJKJ01008356">
    <property type="protein sequence ID" value="RDX80008.1"/>
    <property type="molecule type" value="Genomic_DNA"/>
</dbReference>
<reference evidence="1" key="1">
    <citation type="submission" date="2018-05" db="EMBL/GenBank/DDBJ databases">
        <title>Draft genome of Mucuna pruriens seed.</title>
        <authorList>
            <person name="Nnadi N.E."/>
            <person name="Vos R."/>
            <person name="Hasami M.H."/>
            <person name="Devisetty U.K."/>
            <person name="Aguiy J.C."/>
        </authorList>
    </citation>
    <scope>NUCLEOTIDE SEQUENCE [LARGE SCALE GENOMIC DNA]</scope>
    <source>
        <strain evidence="1">JCA_2017</strain>
    </source>
</reference>
<comment type="caution">
    <text evidence="1">The sequence shown here is derived from an EMBL/GenBank/DDBJ whole genome shotgun (WGS) entry which is preliminary data.</text>
</comment>
<name>A0A371FNV0_MUCPR</name>
<dbReference type="Proteomes" id="UP000257109">
    <property type="component" value="Unassembled WGS sequence"/>
</dbReference>
<evidence type="ECO:0000313" key="1">
    <source>
        <dbReference type="EMBL" id="RDX80008.1"/>
    </source>
</evidence>
<dbReference type="AlphaFoldDB" id="A0A371FNV0"/>
<sequence>SVVNINPLKTKLVPISCYLIQFMPNTFDLTSHPKTEKKRIRGRKEVAYLHPGAACSFYNLLSQVLALKSIQNIFSI</sequence>
<proteinExistence type="predicted"/>
<protein>
    <submittedName>
        <fullName evidence="1">Uncharacterized protein</fullName>
    </submittedName>
</protein>
<keyword evidence="2" id="KW-1185">Reference proteome</keyword>
<organism evidence="1 2">
    <name type="scientific">Mucuna pruriens</name>
    <name type="common">Velvet bean</name>
    <name type="synonym">Dolichos pruriens</name>
    <dbReference type="NCBI Taxonomy" id="157652"/>
    <lineage>
        <taxon>Eukaryota</taxon>
        <taxon>Viridiplantae</taxon>
        <taxon>Streptophyta</taxon>
        <taxon>Embryophyta</taxon>
        <taxon>Tracheophyta</taxon>
        <taxon>Spermatophyta</taxon>
        <taxon>Magnoliopsida</taxon>
        <taxon>eudicotyledons</taxon>
        <taxon>Gunneridae</taxon>
        <taxon>Pentapetalae</taxon>
        <taxon>rosids</taxon>
        <taxon>fabids</taxon>
        <taxon>Fabales</taxon>
        <taxon>Fabaceae</taxon>
        <taxon>Papilionoideae</taxon>
        <taxon>50 kb inversion clade</taxon>
        <taxon>NPAAA clade</taxon>
        <taxon>indigoferoid/millettioid clade</taxon>
        <taxon>Phaseoleae</taxon>
        <taxon>Mucuna</taxon>
    </lineage>
</organism>
<accession>A0A371FNV0</accession>